<dbReference type="RefSeq" id="WP_163607112.1">
    <property type="nucleotide sequence ID" value="NZ_JAABOO010000002.1"/>
</dbReference>
<evidence type="ECO:0000313" key="2">
    <source>
        <dbReference type="Proteomes" id="UP000468581"/>
    </source>
</evidence>
<gene>
    <name evidence="1" type="ORF">GWK08_10615</name>
</gene>
<proteinExistence type="predicted"/>
<protein>
    <submittedName>
        <fullName evidence="1">Uncharacterized protein</fullName>
    </submittedName>
</protein>
<dbReference type="EMBL" id="JAABOO010000002">
    <property type="protein sequence ID" value="NER13894.1"/>
    <property type="molecule type" value="Genomic_DNA"/>
</dbReference>
<dbReference type="Proteomes" id="UP000468581">
    <property type="component" value="Unassembled WGS sequence"/>
</dbReference>
<comment type="caution">
    <text evidence="1">The sequence shown here is derived from an EMBL/GenBank/DDBJ whole genome shotgun (WGS) entry which is preliminary data.</text>
</comment>
<name>A0A6P0UKZ6_9FLAO</name>
<sequence length="48" mass="5332">MKKRNFSSVKLHLNKRVVSRLMLSKITGGATERRACVTNAQHECSAAC</sequence>
<accession>A0A6P0UKZ6</accession>
<keyword evidence="2" id="KW-1185">Reference proteome</keyword>
<evidence type="ECO:0000313" key="1">
    <source>
        <dbReference type="EMBL" id="NER13894.1"/>
    </source>
</evidence>
<organism evidence="1 2">
    <name type="scientific">Leptobacterium flavescens</name>
    <dbReference type="NCBI Taxonomy" id="472055"/>
    <lineage>
        <taxon>Bacteria</taxon>
        <taxon>Pseudomonadati</taxon>
        <taxon>Bacteroidota</taxon>
        <taxon>Flavobacteriia</taxon>
        <taxon>Flavobacteriales</taxon>
        <taxon>Flavobacteriaceae</taxon>
        <taxon>Leptobacterium</taxon>
    </lineage>
</organism>
<reference evidence="1 2" key="1">
    <citation type="submission" date="2020-01" db="EMBL/GenBank/DDBJ databases">
        <title>Leptobacterium flavescens.</title>
        <authorList>
            <person name="Wang G."/>
        </authorList>
    </citation>
    <scope>NUCLEOTIDE SEQUENCE [LARGE SCALE GENOMIC DNA]</scope>
    <source>
        <strain evidence="1 2">KCTC 22160</strain>
    </source>
</reference>
<dbReference type="AlphaFoldDB" id="A0A6P0UKZ6"/>